<dbReference type="EMBL" id="JYDO01000242">
    <property type="protein sequence ID" value="KRZ66454.1"/>
    <property type="molecule type" value="Genomic_DNA"/>
</dbReference>
<gene>
    <name evidence="1" type="ORF">T10_12222</name>
</gene>
<evidence type="ECO:0000313" key="2">
    <source>
        <dbReference type="Proteomes" id="UP000054843"/>
    </source>
</evidence>
<organism evidence="1 2">
    <name type="scientific">Trichinella papuae</name>
    <dbReference type="NCBI Taxonomy" id="268474"/>
    <lineage>
        <taxon>Eukaryota</taxon>
        <taxon>Metazoa</taxon>
        <taxon>Ecdysozoa</taxon>
        <taxon>Nematoda</taxon>
        <taxon>Enoplea</taxon>
        <taxon>Dorylaimia</taxon>
        <taxon>Trichinellida</taxon>
        <taxon>Trichinellidae</taxon>
        <taxon>Trichinella</taxon>
    </lineage>
</organism>
<dbReference type="Proteomes" id="UP000054843">
    <property type="component" value="Unassembled WGS sequence"/>
</dbReference>
<dbReference type="AlphaFoldDB" id="A0A0V1M3U8"/>
<accession>A0A0V1M3U8</accession>
<reference evidence="1 2" key="1">
    <citation type="submission" date="2015-01" db="EMBL/GenBank/DDBJ databases">
        <title>Evolution of Trichinella species and genotypes.</title>
        <authorList>
            <person name="Korhonen P.K."/>
            <person name="Edoardo P."/>
            <person name="Giuseppe L.R."/>
            <person name="Gasser R.B."/>
        </authorList>
    </citation>
    <scope>NUCLEOTIDE SEQUENCE [LARGE SCALE GENOMIC DNA]</scope>
    <source>
        <strain evidence="1">ISS1980</strain>
    </source>
</reference>
<comment type="caution">
    <text evidence="1">The sequence shown here is derived from an EMBL/GenBank/DDBJ whole genome shotgun (WGS) entry which is preliminary data.</text>
</comment>
<sequence>MCTIALYSRTLHWAQTEVQANVYISVEKYITSKWSTCTFSLIRIYSVIINTIAFLKYIQVQEPCYERSIPKCHRIPTPFPGRVTTSLPVGTEPIWVVELTESIDNA</sequence>
<dbReference type="OrthoDB" id="10448383at2759"/>
<evidence type="ECO:0000313" key="1">
    <source>
        <dbReference type="EMBL" id="KRZ66454.1"/>
    </source>
</evidence>
<keyword evidence="2" id="KW-1185">Reference proteome</keyword>
<proteinExistence type="predicted"/>
<name>A0A0V1M3U8_9BILA</name>
<protein>
    <submittedName>
        <fullName evidence="1">Uncharacterized protein</fullName>
    </submittedName>
</protein>